<dbReference type="EMBL" id="CAKMMW010000020">
    <property type="protein sequence ID" value="CAH1221371.1"/>
    <property type="molecule type" value="Genomic_DNA"/>
</dbReference>
<protein>
    <submittedName>
        <fullName evidence="6">N-acetylglucosamine-6-phosphate deacetylase</fullName>
        <ecNumber evidence="6">3.5.1.25</ecNumber>
    </submittedName>
</protein>
<evidence type="ECO:0000259" key="5">
    <source>
        <dbReference type="Pfam" id="PF01979"/>
    </source>
</evidence>
<accession>A0ABN8H510</accession>
<comment type="caution">
    <text evidence="6">The sequence shown here is derived from an EMBL/GenBank/DDBJ whole genome shotgun (WGS) entry which is preliminary data.</text>
</comment>
<dbReference type="EC" id="3.5.1.25" evidence="6"/>
<evidence type="ECO:0000256" key="1">
    <source>
        <dbReference type="ARBA" id="ARBA00010716"/>
    </source>
</evidence>
<keyword evidence="2" id="KW-0479">Metal-binding</keyword>
<reference evidence="6" key="1">
    <citation type="submission" date="2022-01" db="EMBL/GenBank/DDBJ databases">
        <authorList>
            <person name="Criscuolo A."/>
        </authorList>
    </citation>
    <scope>NUCLEOTIDE SEQUENCE</scope>
    <source>
        <strain evidence="6">CIP111891</strain>
    </source>
</reference>
<dbReference type="PANTHER" id="PTHR11113">
    <property type="entry name" value="N-ACETYLGLUCOSAMINE-6-PHOSPHATE DEACETYLASE"/>
    <property type="match status" value="1"/>
</dbReference>
<dbReference type="InterPro" id="IPR006680">
    <property type="entry name" value="Amidohydro-rel"/>
</dbReference>
<evidence type="ECO:0000256" key="2">
    <source>
        <dbReference type="ARBA" id="ARBA00022723"/>
    </source>
</evidence>
<evidence type="ECO:0000313" key="6">
    <source>
        <dbReference type="EMBL" id="CAH1221371.1"/>
    </source>
</evidence>
<name>A0ABN8H510_9BACL</name>
<evidence type="ECO:0000256" key="3">
    <source>
        <dbReference type="ARBA" id="ARBA00022801"/>
    </source>
</evidence>
<comment type="similarity">
    <text evidence="1 4">Belongs to the metallo-dependent hydrolases superfamily. NagA family.</text>
</comment>
<organism evidence="6 7">
    <name type="scientific">Paenibacillus allorhizoplanae</name>
    <dbReference type="NCBI Taxonomy" id="2905648"/>
    <lineage>
        <taxon>Bacteria</taxon>
        <taxon>Bacillati</taxon>
        <taxon>Bacillota</taxon>
        <taxon>Bacilli</taxon>
        <taxon>Bacillales</taxon>
        <taxon>Paenibacillaceae</taxon>
        <taxon>Paenibacillus</taxon>
    </lineage>
</organism>
<evidence type="ECO:0000256" key="4">
    <source>
        <dbReference type="PIRNR" id="PIRNR038994"/>
    </source>
</evidence>
<dbReference type="SUPFAM" id="SSF51556">
    <property type="entry name" value="Metallo-dependent hydrolases"/>
    <property type="match status" value="1"/>
</dbReference>
<dbReference type="PANTHER" id="PTHR11113:SF14">
    <property type="entry name" value="N-ACETYLGLUCOSAMINE-6-PHOSPHATE DEACETYLASE"/>
    <property type="match status" value="1"/>
</dbReference>
<dbReference type="GO" id="GO:0008448">
    <property type="term" value="F:N-acetylglucosamine-6-phosphate deacetylase activity"/>
    <property type="evidence" value="ECO:0007669"/>
    <property type="project" value="UniProtKB-EC"/>
</dbReference>
<sequence length="392" mass="43383">MQEIMGTHYKTGESIKVIVNKGIITDICTVPDESEYEDQWLIAPGLVDLQMNGCMGIDLNVFPIDSERVHSIVREVWKEGVTTFFPTITTNSDANIWEAMTAIAKACEEDSSTHTTVGGIHLEGPFISPENGPRGAHKLEYVCQPNWNTFERWQDASGGRIRIVTLSPEWPNATDFIRRCSESGIIVAIGHTAASPEQIRDAVSAGARMATHFGNGAHLTLPRHPNYLWEQLAQDSLWVSLIADGFHLPESFLKVVMQVKQECAILVSDAVHLSGMPPGKYFSHNRVHVVKTNEGRLHLADEPQLLAGSAQMLPWGIAHLTRKKLSSLQEAWEMASVRPSTLMNLPSRSGLQVGGPADLVLFKKERDGGISICETYKQGISRYAIEAQKDMF</sequence>
<dbReference type="Pfam" id="PF01979">
    <property type="entry name" value="Amidohydro_1"/>
    <property type="match status" value="1"/>
</dbReference>
<evidence type="ECO:0000313" key="7">
    <source>
        <dbReference type="Proteomes" id="UP000838821"/>
    </source>
</evidence>
<proteinExistence type="inferred from homology"/>
<dbReference type="PIRSF" id="PIRSF038994">
    <property type="entry name" value="NagA"/>
    <property type="match status" value="1"/>
</dbReference>
<keyword evidence="4" id="KW-0119">Carbohydrate metabolism</keyword>
<dbReference type="RefSeq" id="WP_236291279.1">
    <property type="nucleotide sequence ID" value="NZ_CAKMMW010000020.1"/>
</dbReference>
<dbReference type="Gene3D" id="3.20.20.140">
    <property type="entry name" value="Metal-dependent hydrolases"/>
    <property type="match status" value="1"/>
</dbReference>
<gene>
    <name evidence="6" type="primary">nagA_4</name>
    <name evidence="6" type="ORF">PAECIP111891_05166</name>
</gene>
<dbReference type="InterPro" id="IPR032466">
    <property type="entry name" value="Metal_Hydrolase"/>
</dbReference>
<keyword evidence="7" id="KW-1185">Reference proteome</keyword>
<dbReference type="InterPro" id="IPR003764">
    <property type="entry name" value="GlcNAc_6-P_deAcase"/>
</dbReference>
<feature type="domain" description="Amidohydrolase-related" evidence="5">
    <location>
        <begin position="42"/>
        <end position="364"/>
    </location>
</feature>
<keyword evidence="3 4" id="KW-0378">Hydrolase</keyword>
<dbReference type="Proteomes" id="UP000838821">
    <property type="component" value="Unassembled WGS sequence"/>
</dbReference>